<dbReference type="EMBL" id="QRQM01000001">
    <property type="protein sequence ID" value="RHN10682.1"/>
    <property type="molecule type" value="Genomic_DNA"/>
</dbReference>
<accession>A0A3E4II85</accession>
<dbReference type="InterPro" id="IPR027417">
    <property type="entry name" value="P-loop_NTPase"/>
</dbReference>
<dbReference type="Gene3D" id="3.40.50.300">
    <property type="entry name" value="P-loop containing nucleotide triphosphate hydrolases"/>
    <property type="match status" value="1"/>
</dbReference>
<dbReference type="PROSITE" id="PS51199">
    <property type="entry name" value="SF4_HELICASE"/>
    <property type="match status" value="1"/>
</dbReference>
<gene>
    <name evidence="3" type="ORF">DWX27_06015</name>
    <name evidence="4" type="ORF">DWZ32_01310</name>
</gene>
<dbReference type="Pfam" id="PF13155">
    <property type="entry name" value="Toprim_2"/>
    <property type="match status" value="1"/>
</dbReference>
<dbReference type="Proteomes" id="UP000286003">
    <property type="component" value="Unassembled WGS sequence"/>
</dbReference>
<evidence type="ECO:0000313" key="3">
    <source>
        <dbReference type="EMBL" id="RGT55870.1"/>
    </source>
</evidence>
<dbReference type="EMBL" id="QRWT01000003">
    <property type="protein sequence ID" value="RGT55870.1"/>
    <property type="molecule type" value="Genomic_DNA"/>
</dbReference>
<sequence length="604" mass="68633">MRNFHQYGIDTKGRNSGKIKTICPQCNDTRGHKGDKSFSVNLNEGVCYCHHCGYKLYVPDDAEERQRQQRREQRRKASQLPSHFRRPTFDPAKAKLSEKLEKYWTQKRCLAQNLLAELHITEECIKLPGSNEIENCLCFNYFENGVLINTKYRSALKHFRMVTGAELIPYNIDAIADTPECIITEGEFDACAFMTAGRKDVISVPAGAQSNLTWMDRFVESHFEPKKVIYIAADEDGAGQALRHELVRRLGAERCRLVHFGPGCKDANEHLILYGAQSLLITLAQAEEIPLEGVFTAEDYREDLRALFENGLCRGADTGWENFDANCTFETGRNVVVSGMAGHGKSEFVDELVLRLCLRHEWKIAYFSPENLPVNYHHAKLIEKLTGLQFGPGPGMTEELYNHAVNWLTANVTHILPGTEACTIDHILEKARQLVYRRGVRILVIDPLNRLDQQLEPGQTELMYITSLLGKLGRFAAQHKCLVILVAHPRKMNRNTATGELRRVEMNDINGSANFGNMSDYCLCVNRDDAKQLVTVYIDKVRFKHLGSGYTHAKFVYNRINGRYWPCEEDIVHGPDGDKPGPVNTKFDNENWLKNNSDQGCLFD</sequence>
<dbReference type="SUPFAM" id="SSF56731">
    <property type="entry name" value="DNA primase core"/>
    <property type="match status" value="1"/>
</dbReference>
<evidence type="ECO:0000313" key="5">
    <source>
        <dbReference type="Proteomes" id="UP000284772"/>
    </source>
</evidence>
<protein>
    <submittedName>
        <fullName evidence="4">Toprim domain-containing protein</fullName>
    </submittedName>
</protein>
<reference evidence="5 6" key="1">
    <citation type="submission" date="2018-08" db="EMBL/GenBank/DDBJ databases">
        <title>A genome reference for cultivated species of the human gut microbiota.</title>
        <authorList>
            <person name="Zou Y."/>
            <person name="Xue W."/>
            <person name="Luo G."/>
        </authorList>
    </citation>
    <scope>NUCLEOTIDE SEQUENCE [LARGE SCALE GENOMIC DNA]</scope>
    <source>
        <strain evidence="3 5">AF19-10AC</strain>
        <strain evidence="4 6">AF31-23</strain>
    </source>
</reference>
<dbReference type="SUPFAM" id="SSF52540">
    <property type="entry name" value="P-loop containing nucleoside triphosphate hydrolases"/>
    <property type="match status" value="1"/>
</dbReference>
<dbReference type="Proteomes" id="UP000284772">
    <property type="component" value="Unassembled WGS sequence"/>
</dbReference>
<dbReference type="Pfam" id="PF03796">
    <property type="entry name" value="DnaB_C"/>
    <property type="match status" value="1"/>
</dbReference>
<evidence type="ECO:0000313" key="6">
    <source>
        <dbReference type="Proteomes" id="UP000286003"/>
    </source>
</evidence>
<dbReference type="AlphaFoldDB" id="A0A3E4II85"/>
<evidence type="ECO:0000259" key="2">
    <source>
        <dbReference type="PROSITE" id="PS51199"/>
    </source>
</evidence>
<comment type="caution">
    <text evidence="4">The sequence shown here is derived from an EMBL/GenBank/DDBJ whole genome shotgun (WGS) entry which is preliminary data.</text>
</comment>
<dbReference type="CDD" id="cd01029">
    <property type="entry name" value="TOPRIM_primases"/>
    <property type="match status" value="1"/>
</dbReference>
<evidence type="ECO:0000313" key="4">
    <source>
        <dbReference type="EMBL" id="RHN10682.1"/>
    </source>
</evidence>
<dbReference type="InterPro" id="IPR027032">
    <property type="entry name" value="Twinkle-like"/>
</dbReference>
<dbReference type="InterPro" id="IPR007694">
    <property type="entry name" value="DNA_helicase_DnaB-like_C"/>
</dbReference>
<dbReference type="RefSeq" id="WP_115503435.1">
    <property type="nucleotide sequence ID" value="NZ_CABMMK010000006.1"/>
</dbReference>
<proteinExistence type="predicted"/>
<feature type="domain" description="SF4 helicase" evidence="2">
    <location>
        <begin position="309"/>
        <end position="571"/>
    </location>
</feature>
<dbReference type="GO" id="GO:0043139">
    <property type="term" value="F:5'-3' DNA helicase activity"/>
    <property type="evidence" value="ECO:0007669"/>
    <property type="project" value="InterPro"/>
</dbReference>
<dbReference type="GO" id="GO:0003697">
    <property type="term" value="F:single-stranded DNA binding"/>
    <property type="evidence" value="ECO:0007669"/>
    <property type="project" value="InterPro"/>
</dbReference>
<dbReference type="InterPro" id="IPR034154">
    <property type="entry name" value="TOPRIM_DnaG/twinkle"/>
</dbReference>
<dbReference type="GO" id="GO:0006260">
    <property type="term" value="P:DNA replication"/>
    <property type="evidence" value="ECO:0007669"/>
    <property type="project" value="InterPro"/>
</dbReference>
<dbReference type="Gene3D" id="3.40.1360.10">
    <property type="match status" value="1"/>
</dbReference>
<name>A0A3E4II85_9BACE</name>
<dbReference type="GO" id="GO:0005524">
    <property type="term" value="F:ATP binding"/>
    <property type="evidence" value="ECO:0007669"/>
    <property type="project" value="InterPro"/>
</dbReference>
<dbReference type="PANTHER" id="PTHR12873:SF0">
    <property type="entry name" value="TWINKLE MTDNA HELICASE"/>
    <property type="match status" value="1"/>
</dbReference>
<organism evidence="4 6">
    <name type="scientific">Bacteroides intestinalis</name>
    <dbReference type="NCBI Taxonomy" id="329854"/>
    <lineage>
        <taxon>Bacteria</taxon>
        <taxon>Pseudomonadati</taxon>
        <taxon>Bacteroidota</taxon>
        <taxon>Bacteroidia</taxon>
        <taxon>Bacteroidales</taxon>
        <taxon>Bacteroidaceae</taxon>
        <taxon>Bacteroides</taxon>
    </lineage>
</organism>
<feature type="region of interest" description="Disordered" evidence="1">
    <location>
        <begin position="63"/>
        <end position="88"/>
    </location>
</feature>
<dbReference type="PANTHER" id="PTHR12873">
    <property type="entry name" value="T7-LIKE MITOCHONDRIAL DNA HELICASE"/>
    <property type="match status" value="1"/>
</dbReference>
<evidence type="ECO:0000256" key="1">
    <source>
        <dbReference type="SAM" id="MobiDB-lite"/>
    </source>
</evidence>